<evidence type="ECO:0000313" key="1">
    <source>
        <dbReference type="EMBL" id="MFD1747108.1"/>
    </source>
</evidence>
<reference evidence="2" key="1">
    <citation type="journal article" date="2019" name="Int. J. Syst. Evol. Microbiol.">
        <title>The Global Catalogue of Microorganisms (GCM) 10K type strain sequencing project: providing services to taxonomists for standard genome sequencing and annotation.</title>
        <authorList>
            <consortium name="The Broad Institute Genomics Platform"/>
            <consortium name="The Broad Institute Genome Sequencing Center for Infectious Disease"/>
            <person name="Wu L."/>
            <person name="Ma J."/>
        </authorList>
    </citation>
    <scope>NUCLEOTIDE SEQUENCE [LARGE SCALE GENOMIC DNA]</scope>
    <source>
        <strain evidence="2">CG52</strain>
    </source>
</reference>
<protein>
    <submittedName>
        <fullName evidence="1">Uncharacterized protein</fullName>
    </submittedName>
</protein>
<accession>A0ABW4M6N1</accession>
<dbReference type="Proteomes" id="UP001597322">
    <property type="component" value="Unassembled WGS sequence"/>
</dbReference>
<proteinExistence type="predicted"/>
<gene>
    <name evidence="1" type="ORF">ACFSE1_16665</name>
</gene>
<comment type="caution">
    <text evidence="1">The sequence shown here is derived from an EMBL/GenBank/DDBJ whole genome shotgun (WGS) entry which is preliminary data.</text>
</comment>
<name>A0ABW4M6N1_9HYPH</name>
<organism evidence="1 2">
    <name type="scientific">Rhizobium helianthi</name>
    <dbReference type="NCBI Taxonomy" id="1132695"/>
    <lineage>
        <taxon>Bacteria</taxon>
        <taxon>Pseudomonadati</taxon>
        <taxon>Pseudomonadota</taxon>
        <taxon>Alphaproteobacteria</taxon>
        <taxon>Hyphomicrobiales</taxon>
        <taxon>Rhizobiaceae</taxon>
        <taxon>Rhizobium/Agrobacterium group</taxon>
        <taxon>Rhizobium</taxon>
    </lineage>
</organism>
<sequence length="146" mass="16777">MEWEIFPFSGVGPIKFGMTPKEVEAIIGRADPFDQDIDYIREYRDIDLPIISYDKIGVTEIEAFYDVKRVIFKSRMIFEEPGRSILQFLEQENGGAVHNVGVVLFNNIGITTGRLDQSTPGDWSITAFSQGLWDDRISRFKKITFF</sequence>
<keyword evidence="2" id="KW-1185">Reference proteome</keyword>
<evidence type="ECO:0000313" key="2">
    <source>
        <dbReference type="Proteomes" id="UP001597322"/>
    </source>
</evidence>
<dbReference type="RefSeq" id="WP_377403766.1">
    <property type="nucleotide sequence ID" value="NZ_JBHUEQ010000028.1"/>
</dbReference>
<dbReference type="EMBL" id="JBHUEQ010000028">
    <property type="protein sequence ID" value="MFD1747108.1"/>
    <property type="molecule type" value="Genomic_DNA"/>
</dbReference>